<evidence type="ECO:0008006" key="3">
    <source>
        <dbReference type="Google" id="ProtNLM"/>
    </source>
</evidence>
<reference evidence="1 2" key="1">
    <citation type="journal article" date="2016" name="Nat. Commun.">
        <title>Thousands of microbial genomes shed light on interconnected biogeochemical processes in an aquifer system.</title>
        <authorList>
            <person name="Anantharaman K."/>
            <person name="Brown C.T."/>
            <person name="Hug L.A."/>
            <person name="Sharon I."/>
            <person name="Castelle C.J."/>
            <person name="Probst A.J."/>
            <person name="Thomas B.C."/>
            <person name="Singh A."/>
            <person name="Wilkins M.J."/>
            <person name="Karaoz U."/>
            <person name="Brodie E.L."/>
            <person name="Williams K.H."/>
            <person name="Hubbard S.S."/>
            <person name="Banfield J.F."/>
        </authorList>
    </citation>
    <scope>NUCLEOTIDE SEQUENCE [LARGE SCALE GENOMIC DNA]</scope>
</reference>
<dbReference type="EMBL" id="MFNF01000016">
    <property type="protein sequence ID" value="OGH03442.1"/>
    <property type="molecule type" value="Genomic_DNA"/>
</dbReference>
<protein>
    <recommendedName>
        <fullName evidence="3">DUF721 domain-containing protein</fullName>
    </recommendedName>
</protein>
<gene>
    <name evidence="1" type="ORF">A2557_01670</name>
</gene>
<evidence type="ECO:0000313" key="1">
    <source>
        <dbReference type="EMBL" id="OGH03442.1"/>
    </source>
</evidence>
<organism evidence="1 2">
    <name type="scientific">Candidatus Lambdaproteobacteria bacterium RIFOXYD2_FULL_56_26</name>
    <dbReference type="NCBI Taxonomy" id="1817773"/>
    <lineage>
        <taxon>Bacteria</taxon>
        <taxon>Pseudomonadati</taxon>
        <taxon>Pseudomonadota</taxon>
        <taxon>Candidatus Lambdaproteobacteria</taxon>
    </lineage>
</organism>
<name>A0A1F6GZD2_9PROT</name>
<dbReference type="Pfam" id="PF05258">
    <property type="entry name" value="DciA"/>
    <property type="match status" value="1"/>
</dbReference>
<dbReference type="PANTHER" id="PTHR36456">
    <property type="entry name" value="UPF0232 PROTEIN SCO3875"/>
    <property type="match status" value="1"/>
</dbReference>
<dbReference type="Proteomes" id="UP000177583">
    <property type="component" value="Unassembled WGS sequence"/>
</dbReference>
<comment type="caution">
    <text evidence="1">The sequence shown here is derived from an EMBL/GenBank/DDBJ whole genome shotgun (WGS) entry which is preliminary data.</text>
</comment>
<dbReference type="InterPro" id="IPR007922">
    <property type="entry name" value="DciA-like"/>
</dbReference>
<evidence type="ECO:0000313" key="2">
    <source>
        <dbReference type="Proteomes" id="UP000177583"/>
    </source>
</evidence>
<sequence length="227" mass="26202">MSQASLETEGLEPLEGLLEAYLASHGLESVWHLAKIHKYWFLILEAPTADKVRPYRLDQGVLTLRVEDAAYAAAFRWAKKKMIEKIKALDPKIFLKDLRFEVGPVKNRKWETAKDRNRRWADYLKALEQWRQSHTSEAAPRTQLLPEELVDFFYATQEDYVDLVLPNGTEVRRHKDDLFLAPPTALPPLEPAALSEAQRRSQNITEPRLRKAFERALARSIGKKTTP</sequence>
<dbReference type="PANTHER" id="PTHR36456:SF1">
    <property type="entry name" value="UPF0232 PROTEIN SCO3875"/>
    <property type="match status" value="1"/>
</dbReference>
<proteinExistence type="predicted"/>
<dbReference type="AlphaFoldDB" id="A0A1F6GZD2"/>
<accession>A0A1F6GZD2</accession>